<proteinExistence type="predicted"/>
<dbReference type="InterPro" id="IPR017853">
    <property type="entry name" value="GH"/>
</dbReference>
<protein>
    <recommendedName>
        <fullName evidence="3">Glycoside hydrolase</fullName>
    </recommendedName>
</protein>
<evidence type="ECO:0000313" key="2">
    <source>
        <dbReference type="Proteomes" id="UP001198034"/>
    </source>
</evidence>
<evidence type="ECO:0000313" key="1">
    <source>
        <dbReference type="EMBL" id="MCB5197180.1"/>
    </source>
</evidence>
<dbReference type="Gene3D" id="3.20.20.80">
    <property type="entry name" value="Glycosidases"/>
    <property type="match status" value="1"/>
</dbReference>
<dbReference type="Proteomes" id="UP001198034">
    <property type="component" value="Unassembled WGS sequence"/>
</dbReference>
<accession>A0ABS8BN86</accession>
<dbReference type="SUPFAM" id="SSF51445">
    <property type="entry name" value="(Trans)glycosidases"/>
    <property type="match status" value="1"/>
</dbReference>
<evidence type="ECO:0008006" key="3">
    <source>
        <dbReference type="Google" id="ProtNLM"/>
    </source>
</evidence>
<name>A0ABS8BN86_9NEIS</name>
<keyword evidence="2" id="KW-1185">Reference proteome</keyword>
<sequence length="1022" mass="114029">MAMLAFYDVDFPFWGVRPSHMPQQAVMHCADTLSDALNRATMPAVFVHLHGRYFPAAAWPALLDFLHRGGNMLTLGQAVFSQPVGANGQHQPQAALFRQLDIHEIQNVDAAHSSHLAAGANFPWLSEHLEELDLNLSASTDSLVLMPTKTKDQPLDSGSAGPMDARIYPLLMALDAQQQHIASPIVLIERLRGAMAGSRQVFANITPDEQFWQQGGMALLEQLATHAAYGVTECWLKPDFACYEPGEHATLTLQAEALGQAQGQNWTATITTRYRDAVIDHKALQLNTHHAGLQSLRFTLPHAIAAGLYTLQVELRSEQGDVIDLQQGFWGRDAELLARGTRMRAGRDYFIRDGKTTPIVGMTYMAGDVHRKFLHLPNVALWQQEMGTLASMGVNYLRTGIWSAWRQLMFVDGHANEALLRAIDAFILTAASHDLECCFTFFAFTPEAWEGRNPYLDPRSRSAQKRFIRSIVSRHTDTKRVHWDLINEPSLFDPQRIFVGPRSLGDALETRAFIQHLQAINPDLGHWQRAWDLSPAQLADWSAVRPPQPEDIGFNTTEIAVKQHGIWLDYALFTQAVHREWAADLAASIKALIPDVMVCVGQDEALGQQRPSPFFFADAVDYTSVHSWWLNDALGWDSLFSKTPNTPNLIQETGIMHVARANGRSRRTEAELMQLLERKYAYAYSYGNAGAVQWIWNCNYHMDNINESHIGACRADGSQKPEAAITAAFGQFIKNTGVWLENRQLANIAVVYPFSNDYSNRRTTLAATQAMVRNLAFEFGANLRAVGEHDLSSLFAAPPQLLLLPCPQNMDATCWQQIEQLLAEHPITVLLTGPATLDRYFNPCQRAPFHHANIRNLSREETLHIADATYRASYIGEASAQLDTGCDAAGLAEQIEHFSLGQGQVIWCPLPLELNANSGTLSALYQYAMNAAGIQAAWHWIEAETGKQIAPAPAGIFLQQQPFAAHTLWIAVNESSRARTLHWQAGEHRYRTELAAGRALLWLTDQHGVVIDSLWQHPVEKL</sequence>
<organism evidence="1 2">
    <name type="scientific">Deefgea salmonis</name>
    <dbReference type="NCBI Taxonomy" id="2875502"/>
    <lineage>
        <taxon>Bacteria</taxon>
        <taxon>Pseudomonadati</taxon>
        <taxon>Pseudomonadota</taxon>
        <taxon>Betaproteobacteria</taxon>
        <taxon>Neisseriales</taxon>
        <taxon>Chitinibacteraceae</taxon>
        <taxon>Deefgea</taxon>
    </lineage>
</organism>
<gene>
    <name evidence="1" type="ORF">LG219_12970</name>
</gene>
<comment type="caution">
    <text evidence="1">The sequence shown here is derived from an EMBL/GenBank/DDBJ whole genome shotgun (WGS) entry which is preliminary data.</text>
</comment>
<dbReference type="RefSeq" id="WP_226764907.1">
    <property type="nucleotide sequence ID" value="NZ_JAJAWG010000010.1"/>
</dbReference>
<dbReference type="EMBL" id="JAJAWG010000010">
    <property type="protein sequence ID" value="MCB5197180.1"/>
    <property type="molecule type" value="Genomic_DNA"/>
</dbReference>
<reference evidence="1 2" key="1">
    <citation type="submission" date="2021-10" db="EMBL/GenBank/DDBJ databases">
        <authorList>
            <person name="Chen M."/>
        </authorList>
    </citation>
    <scope>NUCLEOTIDE SEQUENCE [LARGE SCALE GENOMIC DNA]</scope>
    <source>
        <strain evidence="1 2">H3-26</strain>
    </source>
</reference>